<keyword evidence="5" id="KW-1185">Reference proteome</keyword>
<sequence length="124" mass="14861">MKPAENYILDQPEPYKSILMHLQILIESTFPEVDLQFKWNIPFYYLEQKPFCYLNPSKKKGYVDVAFWASAHLTKYNEHLISENRKVVKSLRYYKLEDINEEILLTVLKEAHQLKGKGFYKKKD</sequence>
<dbReference type="EMBL" id="FNUE01000001">
    <property type="protein sequence ID" value="SEE22339.1"/>
    <property type="molecule type" value="Genomic_DNA"/>
</dbReference>
<evidence type="ECO:0000259" key="1">
    <source>
        <dbReference type="Pfam" id="PF18899"/>
    </source>
</evidence>
<dbReference type="EMBL" id="LGBR01000001">
    <property type="protein sequence ID" value="KOY50941.1"/>
    <property type="molecule type" value="Genomic_DNA"/>
</dbReference>
<reference evidence="2 4" key="1">
    <citation type="submission" date="2015-07" db="EMBL/GenBank/DDBJ databases">
        <title>Genome of Polaribacter dokdonenesis DSW-5, isolated from seawater off Dokdo in Korea.</title>
        <authorList>
            <person name="Yoon K."/>
            <person name="Song J.Y."/>
            <person name="Kim J.F."/>
        </authorList>
    </citation>
    <scope>NUCLEOTIDE SEQUENCE [LARGE SCALE GENOMIC DNA]</scope>
    <source>
        <strain evidence="2 4">DSW-5</strain>
    </source>
</reference>
<gene>
    <name evidence="2" type="ORF">I602_501</name>
    <name evidence="3" type="ORF">SAMN05444353_1284</name>
</gene>
<feature type="domain" description="DUF5655" evidence="1">
    <location>
        <begin position="5"/>
        <end position="114"/>
    </location>
</feature>
<comment type="caution">
    <text evidence="2">The sequence shown here is derived from an EMBL/GenBank/DDBJ whole genome shotgun (WGS) entry which is preliminary data.</text>
</comment>
<name>A0A0M9CED3_9FLAO</name>
<protein>
    <recommendedName>
        <fullName evidence="1">DUF5655 domain-containing protein</fullName>
    </recommendedName>
</protein>
<reference evidence="3 5" key="2">
    <citation type="submission" date="2016-10" db="EMBL/GenBank/DDBJ databases">
        <authorList>
            <person name="Varghese N."/>
            <person name="Submissions S."/>
        </authorList>
    </citation>
    <scope>NUCLEOTIDE SEQUENCE [LARGE SCALE GENOMIC DNA]</scope>
    <source>
        <strain evidence="3 5">DSW-5</strain>
    </source>
</reference>
<dbReference type="RefSeq" id="WP_053973179.1">
    <property type="nucleotide sequence ID" value="NZ_FNUE01000001.1"/>
</dbReference>
<evidence type="ECO:0000313" key="2">
    <source>
        <dbReference type="EMBL" id="KOY50941.1"/>
    </source>
</evidence>
<evidence type="ECO:0000313" key="4">
    <source>
        <dbReference type="Proteomes" id="UP000037716"/>
    </source>
</evidence>
<dbReference type="InterPro" id="IPR043714">
    <property type="entry name" value="DUF5655"/>
</dbReference>
<proteinExistence type="predicted"/>
<dbReference type="STRING" id="1300348.I602_501"/>
<dbReference type="AlphaFoldDB" id="A0A0M9CED3"/>
<dbReference type="OrthoDB" id="670608at2"/>
<dbReference type="Proteomes" id="UP000183071">
    <property type="component" value="Unassembled WGS sequence"/>
</dbReference>
<dbReference type="Pfam" id="PF18899">
    <property type="entry name" value="DUF5655"/>
    <property type="match status" value="1"/>
</dbReference>
<evidence type="ECO:0000313" key="3">
    <source>
        <dbReference type="EMBL" id="SEE22339.1"/>
    </source>
</evidence>
<dbReference type="Proteomes" id="UP000037716">
    <property type="component" value="Unassembled WGS sequence"/>
</dbReference>
<accession>A0A0M9CED3</accession>
<organism evidence="2 4">
    <name type="scientific">Polaribacter dokdonensis DSW-5</name>
    <dbReference type="NCBI Taxonomy" id="1300348"/>
    <lineage>
        <taxon>Bacteria</taxon>
        <taxon>Pseudomonadati</taxon>
        <taxon>Bacteroidota</taxon>
        <taxon>Flavobacteriia</taxon>
        <taxon>Flavobacteriales</taxon>
        <taxon>Flavobacteriaceae</taxon>
    </lineage>
</organism>
<dbReference type="SUPFAM" id="SSF159888">
    <property type="entry name" value="YdhG-like"/>
    <property type="match status" value="1"/>
</dbReference>
<dbReference type="PATRIC" id="fig|1300348.6.peg.499"/>
<evidence type="ECO:0000313" key="5">
    <source>
        <dbReference type="Proteomes" id="UP000183071"/>
    </source>
</evidence>
<dbReference type="Gene3D" id="3.90.1150.200">
    <property type="match status" value="1"/>
</dbReference>